<dbReference type="InterPro" id="IPR020449">
    <property type="entry name" value="Tscrpt_reg_AraC-type_HTH"/>
</dbReference>
<dbReference type="RefSeq" id="WP_191180167.1">
    <property type="nucleotide sequence ID" value="NZ_JACXXP010000018.1"/>
</dbReference>
<dbReference type="PANTHER" id="PTHR43280">
    <property type="entry name" value="ARAC-FAMILY TRANSCRIPTIONAL REGULATOR"/>
    <property type="match status" value="1"/>
</dbReference>
<dbReference type="PROSITE" id="PS01124">
    <property type="entry name" value="HTH_ARAC_FAMILY_2"/>
    <property type="match status" value="1"/>
</dbReference>
<evidence type="ECO:0000313" key="7">
    <source>
        <dbReference type="Proteomes" id="UP000603715"/>
    </source>
</evidence>
<dbReference type="Proteomes" id="UP000603715">
    <property type="component" value="Unassembled WGS sequence"/>
</dbReference>
<dbReference type="InterPro" id="IPR009057">
    <property type="entry name" value="Homeodomain-like_sf"/>
</dbReference>
<proteinExistence type="predicted"/>
<reference evidence="7" key="2">
    <citation type="submission" date="2023-07" db="EMBL/GenBank/DDBJ databases">
        <title>Description of novel Chryseobacterium sp. strain C-2.</title>
        <authorList>
            <person name="Saticioglu I.B."/>
        </authorList>
    </citation>
    <scope>NUCLEOTIDE SEQUENCE [LARGE SCALE GENOMIC DNA]</scope>
    <source>
        <strain evidence="7">C-2</strain>
    </source>
</reference>
<name>A0A9Q3UTE7_9FLAO</name>
<dbReference type="SUPFAM" id="SSF46689">
    <property type="entry name" value="Homeodomain-like"/>
    <property type="match status" value="1"/>
</dbReference>
<accession>A0A9Q3UTE7</accession>
<keyword evidence="7" id="KW-1185">Reference proteome</keyword>
<evidence type="ECO:0000313" key="6">
    <source>
        <dbReference type="EMBL" id="MCC9034262.1"/>
    </source>
</evidence>
<comment type="caution">
    <text evidence="6">The sequence shown here is derived from an EMBL/GenBank/DDBJ whole genome shotgun (WGS) entry which is preliminary data.</text>
</comment>
<evidence type="ECO:0000256" key="3">
    <source>
        <dbReference type="ARBA" id="ARBA00023163"/>
    </source>
</evidence>
<dbReference type="EMBL" id="JAJJML010000001">
    <property type="protein sequence ID" value="MCC9034262.1"/>
    <property type="molecule type" value="Genomic_DNA"/>
</dbReference>
<reference evidence="5" key="3">
    <citation type="submission" date="2024-05" db="EMBL/GenBank/DDBJ databases">
        <title>Description of novel Chryseobacterium sp. strain C-2.</title>
        <authorList>
            <person name="Saticioglu I.B."/>
        </authorList>
    </citation>
    <scope>NUCLEOTIDE SEQUENCE</scope>
    <source>
        <strain evidence="5">C-2</strain>
    </source>
</reference>
<dbReference type="InterPro" id="IPR018060">
    <property type="entry name" value="HTH_AraC"/>
</dbReference>
<dbReference type="Gene3D" id="1.10.10.60">
    <property type="entry name" value="Homeodomain-like"/>
    <property type="match status" value="1"/>
</dbReference>
<keyword evidence="2" id="KW-0238">DNA-binding</keyword>
<dbReference type="Pfam" id="PF12833">
    <property type="entry name" value="HTH_18"/>
    <property type="match status" value="1"/>
</dbReference>
<evidence type="ECO:0000259" key="4">
    <source>
        <dbReference type="PROSITE" id="PS01124"/>
    </source>
</evidence>
<sequence length="291" mass="33843">MSELENKIIDRKQQLQTLKASADINFSVEDEVRTYVPNYSIAIIDGSASFSLDFNEYNINGKYVLFLSPYQLLKWESGNLRNIRFLQFHGDFYCIEYHKAEVACNGILFNNIYDRPYISINNDFFDEMMMLFDKIDAFENTVEDYDLSIVKSYLQLILALCSREKQMENKHIETTTNISDVLDLSAMLDTYVFSSKSVFFYAEQYGLSVNAFSKKVKKYYGKTPTKLIQERLILESKKLLHLTYKSIKEISAELGFEDEFYFSRYFKKAVGVSPKTFRGEVGISIVAEKSM</sequence>
<keyword evidence="1" id="KW-0805">Transcription regulation</keyword>
<dbReference type="GO" id="GO:0003700">
    <property type="term" value="F:DNA-binding transcription factor activity"/>
    <property type="evidence" value="ECO:0007669"/>
    <property type="project" value="InterPro"/>
</dbReference>
<dbReference type="Proteomes" id="UP001107960">
    <property type="component" value="Unassembled WGS sequence"/>
</dbReference>
<dbReference type="GO" id="GO:0043565">
    <property type="term" value="F:sequence-specific DNA binding"/>
    <property type="evidence" value="ECO:0007669"/>
    <property type="project" value="InterPro"/>
</dbReference>
<keyword evidence="3" id="KW-0804">Transcription</keyword>
<reference evidence="6" key="1">
    <citation type="submission" date="2021-11" db="EMBL/GenBank/DDBJ databases">
        <title>Description of novel Chryseobacterium species.</title>
        <authorList>
            <person name="Saticioglu I.B."/>
            <person name="Ay H."/>
            <person name="Altun S."/>
            <person name="Duman M."/>
        </authorList>
    </citation>
    <scope>NUCLEOTIDE SEQUENCE</scope>
    <source>
        <strain evidence="6">C-39</strain>
    </source>
</reference>
<evidence type="ECO:0000256" key="2">
    <source>
        <dbReference type="ARBA" id="ARBA00023125"/>
    </source>
</evidence>
<dbReference type="PANTHER" id="PTHR43280:SF32">
    <property type="entry name" value="TRANSCRIPTIONAL REGULATORY PROTEIN"/>
    <property type="match status" value="1"/>
</dbReference>
<organism evidence="6 8">
    <name type="scientific">Chryseobacterium muglaense</name>
    <dbReference type="NCBI Taxonomy" id="2893752"/>
    <lineage>
        <taxon>Bacteria</taxon>
        <taxon>Pseudomonadati</taxon>
        <taxon>Bacteroidota</taxon>
        <taxon>Flavobacteriia</taxon>
        <taxon>Flavobacteriales</taxon>
        <taxon>Weeksellaceae</taxon>
        <taxon>Chryseobacterium group</taxon>
        <taxon>Chryseobacterium</taxon>
    </lineage>
</organism>
<evidence type="ECO:0000313" key="5">
    <source>
        <dbReference type="EMBL" id="MBD3905734.1"/>
    </source>
</evidence>
<evidence type="ECO:0000256" key="1">
    <source>
        <dbReference type="ARBA" id="ARBA00023015"/>
    </source>
</evidence>
<gene>
    <name evidence="5" type="ORF">IEW27_14200</name>
    <name evidence="6" type="ORF">LNP80_08315</name>
</gene>
<protein>
    <submittedName>
        <fullName evidence="6">Helix-turn-helix transcriptional regulator</fullName>
    </submittedName>
</protein>
<evidence type="ECO:0000313" key="8">
    <source>
        <dbReference type="Proteomes" id="UP001107960"/>
    </source>
</evidence>
<feature type="domain" description="HTH araC/xylS-type" evidence="4">
    <location>
        <begin position="182"/>
        <end position="280"/>
    </location>
</feature>
<dbReference type="EMBL" id="JACXXP010000018">
    <property type="protein sequence ID" value="MBD3905734.1"/>
    <property type="molecule type" value="Genomic_DNA"/>
</dbReference>
<dbReference type="AlphaFoldDB" id="A0A9Q3UTE7"/>
<dbReference type="SMART" id="SM00342">
    <property type="entry name" value="HTH_ARAC"/>
    <property type="match status" value="1"/>
</dbReference>
<dbReference type="PRINTS" id="PR00032">
    <property type="entry name" value="HTHARAC"/>
</dbReference>